<evidence type="ECO:0000313" key="3">
    <source>
        <dbReference type="Proteomes" id="UP001151760"/>
    </source>
</evidence>
<evidence type="ECO:0000259" key="1">
    <source>
        <dbReference type="Pfam" id="PF13966"/>
    </source>
</evidence>
<keyword evidence="2" id="KW-0808">Transferase</keyword>
<dbReference type="InterPro" id="IPR026960">
    <property type="entry name" value="RVT-Znf"/>
</dbReference>
<protein>
    <submittedName>
        <fullName evidence="2">RNA-directed DNA polymerase, eukaryota</fullName>
    </submittedName>
</protein>
<comment type="caution">
    <text evidence="2">The sequence shown here is derived from an EMBL/GenBank/DDBJ whole genome shotgun (WGS) entry which is preliminary data.</text>
</comment>
<dbReference type="EMBL" id="BQNB010010812">
    <property type="protein sequence ID" value="GJS82274.1"/>
    <property type="molecule type" value="Genomic_DNA"/>
</dbReference>
<dbReference type="Pfam" id="PF13966">
    <property type="entry name" value="zf-RVT"/>
    <property type="match status" value="1"/>
</dbReference>
<name>A0ABQ4YWP2_9ASTR</name>
<evidence type="ECO:0000313" key="2">
    <source>
        <dbReference type="EMBL" id="GJS82274.1"/>
    </source>
</evidence>
<dbReference type="Proteomes" id="UP001151760">
    <property type="component" value="Unassembled WGS sequence"/>
</dbReference>
<keyword evidence="3" id="KW-1185">Reference proteome</keyword>
<sequence>MGGFSPMEFRLGFQLLQLVVLTRVNLDRRGIDIGSDLCPVCDRDVETSNHLFFSCEMVVDLWVLVARWWELDIPVTSSVLEWVAWIDSARLPSKVRNCLDVVVLTLMWSIWCSRNRMFSFTKPVKAVL</sequence>
<feature type="domain" description="Reverse transcriptase zinc-binding" evidence="1">
    <location>
        <begin position="16"/>
        <end position="62"/>
    </location>
</feature>
<dbReference type="GO" id="GO:0003964">
    <property type="term" value="F:RNA-directed DNA polymerase activity"/>
    <property type="evidence" value="ECO:0007669"/>
    <property type="project" value="UniProtKB-KW"/>
</dbReference>
<proteinExistence type="predicted"/>
<accession>A0ABQ4YWP2</accession>
<keyword evidence="2" id="KW-0548">Nucleotidyltransferase</keyword>
<keyword evidence="2" id="KW-0695">RNA-directed DNA polymerase</keyword>
<organism evidence="2 3">
    <name type="scientific">Tanacetum coccineum</name>
    <dbReference type="NCBI Taxonomy" id="301880"/>
    <lineage>
        <taxon>Eukaryota</taxon>
        <taxon>Viridiplantae</taxon>
        <taxon>Streptophyta</taxon>
        <taxon>Embryophyta</taxon>
        <taxon>Tracheophyta</taxon>
        <taxon>Spermatophyta</taxon>
        <taxon>Magnoliopsida</taxon>
        <taxon>eudicotyledons</taxon>
        <taxon>Gunneridae</taxon>
        <taxon>Pentapetalae</taxon>
        <taxon>asterids</taxon>
        <taxon>campanulids</taxon>
        <taxon>Asterales</taxon>
        <taxon>Asteraceae</taxon>
        <taxon>Asteroideae</taxon>
        <taxon>Anthemideae</taxon>
        <taxon>Anthemidinae</taxon>
        <taxon>Tanacetum</taxon>
    </lineage>
</organism>
<gene>
    <name evidence="2" type="ORF">Tco_0748815</name>
</gene>
<reference evidence="2" key="1">
    <citation type="journal article" date="2022" name="Int. J. Mol. Sci.">
        <title>Draft Genome of Tanacetum Coccineum: Genomic Comparison of Closely Related Tanacetum-Family Plants.</title>
        <authorList>
            <person name="Yamashiro T."/>
            <person name="Shiraishi A."/>
            <person name="Nakayama K."/>
            <person name="Satake H."/>
        </authorList>
    </citation>
    <scope>NUCLEOTIDE SEQUENCE</scope>
</reference>
<reference evidence="2" key="2">
    <citation type="submission" date="2022-01" db="EMBL/GenBank/DDBJ databases">
        <authorList>
            <person name="Yamashiro T."/>
            <person name="Shiraishi A."/>
            <person name="Satake H."/>
            <person name="Nakayama K."/>
        </authorList>
    </citation>
    <scope>NUCLEOTIDE SEQUENCE</scope>
</reference>